<evidence type="ECO:0000313" key="2">
    <source>
        <dbReference type="Proteomes" id="UP000257109"/>
    </source>
</evidence>
<accession>A0A371EWF2</accession>
<feature type="non-terminal residue" evidence="1">
    <location>
        <position position="1"/>
    </location>
</feature>
<dbReference type="EMBL" id="QJKJ01011748">
    <property type="protein sequence ID" value="RDX70316.1"/>
    <property type="molecule type" value="Genomic_DNA"/>
</dbReference>
<keyword evidence="2" id="KW-1185">Reference proteome</keyword>
<proteinExistence type="predicted"/>
<feature type="non-terminal residue" evidence="1">
    <location>
        <position position="150"/>
    </location>
</feature>
<dbReference type="Proteomes" id="UP000257109">
    <property type="component" value="Unassembled WGS sequence"/>
</dbReference>
<name>A0A371EWF2_MUCPR</name>
<gene>
    <name evidence="1" type="ORF">CR513_50455</name>
</gene>
<comment type="caution">
    <text evidence="1">The sequence shown here is derived from an EMBL/GenBank/DDBJ whole genome shotgun (WGS) entry which is preliminary data.</text>
</comment>
<dbReference type="AlphaFoldDB" id="A0A371EWF2"/>
<sequence>MFLVGTLTSTLTTMKFYGSRTMHEHVIEMTNIAARLKDLGNDSTKGIMHGAGKKFVKKHDKGKGTLKINEHQRVIISISMGNLDISKRIAQGVRFSSKRKRFLTIQNINPNEKFVFIGNRVKALAEAVETYNLILNIGHHLDLLETLYVP</sequence>
<evidence type="ECO:0000313" key="1">
    <source>
        <dbReference type="EMBL" id="RDX70316.1"/>
    </source>
</evidence>
<organism evidence="1 2">
    <name type="scientific">Mucuna pruriens</name>
    <name type="common">Velvet bean</name>
    <name type="synonym">Dolichos pruriens</name>
    <dbReference type="NCBI Taxonomy" id="157652"/>
    <lineage>
        <taxon>Eukaryota</taxon>
        <taxon>Viridiplantae</taxon>
        <taxon>Streptophyta</taxon>
        <taxon>Embryophyta</taxon>
        <taxon>Tracheophyta</taxon>
        <taxon>Spermatophyta</taxon>
        <taxon>Magnoliopsida</taxon>
        <taxon>eudicotyledons</taxon>
        <taxon>Gunneridae</taxon>
        <taxon>Pentapetalae</taxon>
        <taxon>rosids</taxon>
        <taxon>fabids</taxon>
        <taxon>Fabales</taxon>
        <taxon>Fabaceae</taxon>
        <taxon>Papilionoideae</taxon>
        <taxon>50 kb inversion clade</taxon>
        <taxon>NPAAA clade</taxon>
        <taxon>indigoferoid/millettioid clade</taxon>
        <taxon>Phaseoleae</taxon>
        <taxon>Mucuna</taxon>
    </lineage>
</organism>
<protein>
    <submittedName>
        <fullName evidence="1">Uncharacterized protein</fullName>
    </submittedName>
</protein>
<reference evidence="1" key="1">
    <citation type="submission" date="2018-05" db="EMBL/GenBank/DDBJ databases">
        <title>Draft genome of Mucuna pruriens seed.</title>
        <authorList>
            <person name="Nnadi N.E."/>
            <person name="Vos R."/>
            <person name="Hasami M.H."/>
            <person name="Devisetty U.K."/>
            <person name="Aguiy J.C."/>
        </authorList>
    </citation>
    <scope>NUCLEOTIDE SEQUENCE [LARGE SCALE GENOMIC DNA]</scope>
    <source>
        <strain evidence="1">JCA_2017</strain>
    </source>
</reference>